<keyword evidence="1" id="KW-0597">Phosphoprotein</keyword>
<dbReference type="GO" id="GO:0003677">
    <property type="term" value="F:DNA binding"/>
    <property type="evidence" value="ECO:0007669"/>
    <property type="project" value="InterPro"/>
</dbReference>
<dbReference type="InterPro" id="IPR011006">
    <property type="entry name" value="CheY-like_superfamily"/>
</dbReference>
<dbReference type="InterPro" id="IPR001789">
    <property type="entry name" value="Sig_transdc_resp-reg_receiver"/>
</dbReference>
<accession>A0A212JDR6</accession>
<dbReference type="SUPFAM" id="SSF52172">
    <property type="entry name" value="CheY-like"/>
    <property type="match status" value="1"/>
</dbReference>
<name>A0A212JDR6_9BACT</name>
<dbReference type="Gene3D" id="2.40.50.1020">
    <property type="entry name" value="LytTr DNA-binding domain"/>
    <property type="match status" value="1"/>
</dbReference>
<sequence length="237" mass="27328">MMKVLIIDDEFHARKLLKDYVARVPFLTLIKTCENIFEAIEIMQKENIDLLILDIQMPDMTGIEFARSLNKKPIIIFSTAYSEYAVESFELDVADYLLKPVEFPRFLQAMYKAKGRYDGTSQSTVNPIKLAVVDSDDFIIVKDGAKIYKIEYTDLLYVEGQREYVTFHTIQKRITALYVMKNLEDILPSERFVRIHKSYIVAVKAIEMIEGNMLKIGGKTIPIGSSYKKALFDRLGK</sequence>
<dbReference type="SMART" id="SM00448">
    <property type="entry name" value="REC"/>
    <property type="match status" value="1"/>
</dbReference>
<dbReference type="PROSITE" id="PS50930">
    <property type="entry name" value="HTH_LYTTR"/>
    <property type="match status" value="1"/>
</dbReference>
<dbReference type="SMART" id="SM00850">
    <property type="entry name" value="LytTR"/>
    <property type="match status" value="1"/>
</dbReference>
<dbReference type="Pfam" id="PF04397">
    <property type="entry name" value="LytTR"/>
    <property type="match status" value="1"/>
</dbReference>
<dbReference type="GO" id="GO:0000156">
    <property type="term" value="F:phosphorelay response regulator activity"/>
    <property type="evidence" value="ECO:0007669"/>
    <property type="project" value="InterPro"/>
</dbReference>
<proteinExistence type="predicted"/>
<evidence type="ECO:0000256" key="1">
    <source>
        <dbReference type="PROSITE-ProRule" id="PRU00169"/>
    </source>
</evidence>
<gene>
    <name evidence="4" type="ORF">KL86DYS1_11951</name>
</gene>
<dbReference type="InterPro" id="IPR007492">
    <property type="entry name" value="LytTR_DNA-bd_dom"/>
</dbReference>
<feature type="modified residue" description="4-aspartylphosphate" evidence="1">
    <location>
        <position position="54"/>
    </location>
</feature>
<dbReference type="PROSITE" id="PS50110">
    <property type="entry name" value="RESPONSE_REGULATORY"/>
    <property type="match status" value="1"/>
</dbReference>
<protein>
    <submittedName>
        <fullName evidence="4">Uncharacterized protein</fullName>
    </submittedName>
</protein>
<dbReference type="PANTHER" id="PTHR37299:SF1">
    <property type="entry name" value="STAGE 0 SPORULATION PROTEIN A HOMOLOG"/>
    <property type="match status" value="1"/>
</dbReference>
<dbReference type="PANTHER" id="PTHR37299">
    <property type="entry name" value="TRANSCRIPTIONAL REGULATOR-RELATED"/>
    <property type="match status" value="1"/>
</dbReference>
<evidence type="ECO:0000313" key="4">
    <source>
        <dbReference type="EMBL" id="SBV97593.1"/>
    </source>
</evidence>
<dbReference type="Gene3D" id="3.40.50.2300">
    <property type="match status" value="1"/>
</dbReference>
<feature type="domain" description="HTH LytTR-type" evidence="3">
    <location>
        <begin position="139"/>
        <end position="237"/>
    </location>
</feature>
<dbReference type="Pfam" id="PF00072">
    <property type="entry name" value="Response_reg"/>
    <property type="match status" value="1"/>
</dbReference>
<dbReference type="AlphaFoldDB" id="A0A212JDR6"/>
<evidence type="ECO:0000259" key="2">
    <source>
        <dbReference type="PROSITE" id="PS50110"/>
    </source>
</evidence>
<evidence type="ECO:0000259" key="3">
    <source>
        <dbReference type="PROSITE" id="PS50930"/>
    </source>
</evidence>
<dbReference type="EMBL" id="FLUM01000001">
    <property type="protein sequence ID" value="SBV97593.1"/>
    <property type="molecule type" value="Genomic_DNA"/>
</dbReference>
<reference evidence="4" key="1">
    <citation type="submission" date="2016-04" db="EMBL/GenBank/DDBJ databases">
        <authorList>
            <person name="Evans L.H."/>
            <person name="Alamgir A."/>
            <person name="Owens N."/>
            <person name="Weber N.D."/>
            <person name="Virtaneva K."/>
            <person name="Barbian K."/>
            <person name="Babar A."/>
            <person name="Rosenke K."/>
        </authorList>
    </citation>
    <scope>NUCLEOTIDE SEQUENCE</scope>
    <source>
        <strain evidence="4">86-1</strain>
    </source>
</reference>
<feature type="domain" description="Response regulatory" evidence="2">
    <location>
        <begin position="3"/>
        <end position="114"/>
    </location>
</feature>
<dbReference type="InterPro" id="IPR046947">
    <property type="entry name" value="LytR-like"/>
</dbReference>
<organism evidence="4">
    <name type="scientific">uncultured Dysgonomonas sp</name>
    <dbReference type="NCBI Taxonomy" id="206096"/>
    <lineage>
        <taxon>Bacteria</taxon>
        <taxon>Pseudomonadati</taxon>
        <taxon>Bacteroidota</taxon>
        <taxon>Bacteroidia</taxon>
        <taxon>Bacteroidales</taxon>
        <taxon>Dysgonomonadaceae</taxon>
        <taxon>Dysgonomonas</taxon>
        <taxon>environmental samples</taxon>
    </lineage>
</organism>